<feature type="compositionally biased region" description="Low complexity" evidence="5">
    <location>
        <begin position="394"/>
        <end position="406"/>
    </location>
</feature>
<evidence type="ECO:0000256" key="5">
    <source>
        <dbReference type="SAM" id="MobiDB-lite"/>
    </source>
</evidence>
<organism evidence="7 8">
    <name type="scientific">Striga asiatica</name>
    <name type="common">Asiatic witchweed</name>
    <name type="synonym">Buchnera asiatica</name>
    <dbReference type="NCBI Taxonomy" id="4170"/>
    <lineage>
        <taxon>Eukaryota</taxon>
        <taxon>Viridiplantae</taxon>
        <taxon>Streptophyta</taxon>
        <taxon>Embryophyta</taxon>
        <taxon>Tracheophyta</taxon>
        <taxon>Spermatophyta</taxon>
        <taxon>Magnoliopsida</taxon>
        <taxon>eudicotyledons</taxon>
        <taxon>Gunneridae</taxon>
        <taxon>Pentapetalae</taxon>
        <taxon>asterids</taxon>
        <taxon>lamiids</taxon>
        <taxon>Lamiales</taxon>
        <taxon>Orobanchaceae</taxon>
        <taxon>Buchnereae</taxon>
        <taxon>Striga</taxon>
    </lineage>
</organism>
<dbReference type="OrthoDB" id="772776at2759"/>
<comment type="caution">
    <text evidence="7">The sequence shown here is derived from an EMBL/GenBank/DDBJ whole genome shotgun (WGS) entry which is preliminary data.</text>
</comment>
<feature type="domain" description="NAC" evidence="6">
    <location>
        <begin position="14"/>
        <end position="169"/>
    </location>
</feature>
<dbReference type="Gene3D" id="2.170.150.80">
    <property type="entry name" value="NAC domain"/>
    <property type="match status" value="1"/>
</dbReference>
<dbReference type="AlphaFoldDB" id="A0A5A7P463"/>
<evidence type="ECO:0000256" key="3">
    <source>
        <dbReference type="ARBA" id="ARBA00023163"/>
    </source>
</evidence>
<evidence type="ECO:0000313" key="8">
    <source>
        <dbReference type="Proteomes" id="UP000325081"/>
    </source>
</evidence>
<dbReference type="InterPro" id="IPR036093">
    <property type="entry name" value="NAC_dom_sf"/>
</dbReference>
<evidence type="ECO:0000259" key="6">
    <source>
        <dbReference type="PROSITE" id="PS51005"/>
    </source>
</evidence>
<dbReference type="FunFam" id="2.170.150.80:FF:000003">
    <property type="entry name" value="NAC domain-containing protein"/>
    <property type="match status" value="1"/>
</dbReference>
<dbReference type="Proteomes" id="UP000325081">
    <property type="component" value="Unassembled WGS sequence"/>
</dbReference>
<dbReference type="SUPFAM" id="SSF101941">
    <property type="entry name" value="NAC domain"/>
    <property type="match status" value="1"/>
</dbReference>
<dbReference type="InterPro" id="IPR003441">
    <property type="entry name" value="NAC-dom"/>
</dbReference>
<dbReference type="PANTHER" id="PTHR31744:SF212">
    <property type="entry name" value="PROTEIN SOMBRERO-LIKE ISOFORM X2"/>
    <property type="match status" value="1"/>
</dbReference>
<feature type="region of interest" description="Disordered" evidence="5">
    <location>
        <begin position="387"/>
        <end position="408"/>
    </location>
</feature>
<gene>
    <name evidence="7" type="ORF">STAS_03339</name>
</gene>
<dbReference type="Pfam" id="PF02365">
    <property type="entry name" value="NAM"/>
    <property type="match status" value="1"/>
</dbReference>
<keyword evidence="2" id="KW-0238">DNA-binding</keyword>
<evidence type="ECO:0000256" key="1">
    <source>
        <dbReference type="ARBA" id="ARBA00023015"/>
    </source>
</evidence>
<keyword evidence="1" id="KW-0805">Transcription regulation</keyword>
<keyword evidence="8" id="KW-1185">Reference proteome</keyword>
<evidence type="ECO:0000256" key="4">
    <source>
        <dbReference type="ARBA" id="ARBA00023242"/>
    </source>
</evidence>
<keyword evidence="3" id="KW-0804">Transcription</keyword>
<accession>A0A5A7P463</accession>
<dbReference type="GO" id="GO:0006355">
    <property type="term" value="P:regulation of DNA-templated transcription"/>
    <property type="evidence" value="ECO:0007669"/>
    <property type="project" value="InterPro"/>
</dbReference>
<dbReference type="PROSITE" id="PS51005">
    <property type="entry name" value="NAC"/>
    <property type="match status" value="1"/>
</dbReference>
<protein>
    <submittedName>
        <fullName evidence="7">NAC domain protein</fullName>
    </submittedName>
</protein>
<dbReference type="GO" id="GO:0003677">
    <property type="term" value="F:DNA binding"/>
    <property type="evidence" value="ECO:0007669"/>
    <property type="project" value="UniProtKB-KW"/>
</dbReference>
<reference evidence="8" key="1">
    <citation type="journal article" date="2019" name="Curr. Biol.">
        <title>Genome Sequence of Striga asiatica Provides Insight into the Evolution of Plant Parasitism.</title>
        <authorList>
            <person name="Yoshida S."/>
            <person name="Kim S."/>
            <person name="Wafula E.K."/>
            <person name="Tanskanen J."/>
            <person name="Kim Y.M."/>
            <person name="Honaas L."/>
            <person name="Yang Z."/>
            <person name="Spallek T."/>
            <person name="Conn C.E."/>
            <person name="Ichihashi Y."/>
            <person name="Cheong K."/>
            <person name="Cui S."/>
            <person name="Der J.P."/>
            <person name="Gundlach H."/>
            <person name="Jiao Y."/>
            <person name="Hori C."/>
            <person name="Ishida J.K."/>
            <person name="Kasahara H."/>
            <person name="Kiba T."/>
            <person name="Kim M.S."/>
            <person name="Koo N."/>
            <person name="Laohavisit A."/>
            <person name="Lee Y.H."/>
            <person name="Lumba S."/>
            <person name="McCourt P."/>
            <person name="Mortimer J.C."/>
            <person name="Mutuku J.M."/>
            <person name="Nomura T."/>
            <person name="Sasaki-Sekimoto Y."/>
            <person name="Seto Y."/>
            <person name="Wang Y."/>
            <person name="Wakatake T."/>
            <person name="Sakakibara H."/>
            <person name="Demura T."/>
            <person name="Yamaguchi S."/>
            <person name="Yoneyama K."/>
            <person name="Manabe R.I."/>
            <person name="Nelson D.C."/>
            <person name="Schulman A.H."/>
            <person name="Timko M.P."/>
            <person name="dePamphilis C.W."/>
            <person name="Choi D."/>
            <person name="Shirasu K."/>
        </authorList>
    </citation>
    <scope>NUCLEOTIDE SEQUENCE [LARGE SCALE GENOMIC DNA]</scope>
    <source>
        <strain evidence="8">cv. UVA1</strain>
    </source>
</reference>
<keyword evidence="4" id="KW-0539">Nucleus</keyword>
<dbReference type="EMBL" id="BKCP01002002">
    <property type="protein sequence ID" value="GER27635.1"/>
    <property type="molecule type" value="Genomic_DNA"/>
</dbReference>
<evidence type="ECO:0000313" key="7">
    <source>
        <dbReference type="EMBL" id="GER27635.1"/>
    </source>
</evidence>
<name>A0A5A7P463_STRAF</name>
<evidence type="ECO:0000256" key="2">
    <source>
        <dbReference type="ARBA" id="ARBA00023125"/>
    </source>
</evidence>
<dbReference type="PANTHER" id="PTHR31744">
    <property type="entry name" value="PROTEIN CUP-SHAPED COTYLEDON 2-RELATED"/>
    <property type="match status" value="1"/>
</dbReference>
<sequence>MASSSSGGGGGGGVPPGFRFHPTDEELLHFYLKKKVSFQKFDMEVIREVDLNKIEPWELQERCKIGSTPQNEWYFFSHKDRKYPTGSRTNRATGAGFWKATGRDKCIRNSLKKIGMRKTLVFYRGRAPHGQKTDWIMHEYRLDDDDDMTHDPTATTAEDGWVVCRVFKKKNLFKVGNSNGNSSSGMSMMVMMNNVNTSHAYDDGDDADLNMSTSSISIAAAATESRSLFTHRNSCSNNIDNINHSTPSPYLLHSHDQNISYTDHNNTIIPLLPPYHQYPQQQLESQNFIVNKPLMLSSSTHHHNFGIATTTTTSPSNTINAGNYDNGSSNCMQVKQFIREDCCESAISPAGNYQAPQPAILECNKQPTSDDHPNFNECLIEINAPTTRHHHQESNSTNSSSINQNNPLSLRNETDFWAYAK</sequence>
<proteinExistence type="predicted"/>